<comment type="subcellular location">
    <subcellularLocation>
        <location evidence="1">Secreted</location>
    </subcellularLocation>
</comment>
<evidence type="ECO:0000256" key="1">
    <source>
        <dbReference type="ARBA" id="ARBA00004613"/>
    </source>
</evidence>
<evidence type="ECO:0000313" key="5">
    <source>
        <dbReference type="Proteomes" id="UP000504633"/>
    </source>
</evidence>
<dbReference type="PANTHER" id="PTHR39957:SF1">
    <property type="entry name" value="AT09846P1-RELATED"/>
    <property type="match status" value="1"/>
</dbReference>
<accession>A0A6J1MHN6</accession>
<dbReference type="OrthoDB" id="7769664at2759"/>
<dbReference type="PANTHER" id="PTHR39957">
    <property type="entry name" value="AT09846P1-RELATED"/>
    <property type="match status" value="1"/>
</dbReference>
<feature type="signal peptide" evidence="3">
    <location>
        <begin position="1"/>
        <end position="19"/>
    </location>
</feature>
<reference evidence="6" key="1">
    <citation type="submission" date="2025-08" db="UniProtKB">
        <authorList>
            <consortium name="RefSeq"/>
        </authorList>
    </citation>
    <scope>IDENTIFICATION</scope>
    <source>
        <strain evidence="6">15085-1641.00</strain>
        <tissue evidence="6">Whole body</tissue>
    </source>
</reference>
<dbReference type="RefSeq" id="XP_023178617.2">
    <property type="nucleotide sequence ID" value="XM_023322849.2"/>
</dbReference>
<dbReference type="InterPro" id="IPR053308">
    <property type="entry name" value="Vago-like"/>
</dbReference>
<name>A0A6J1MHN6_DROHY</name>
<dbReference type="GO" id="GO:0005576">
    <property type="term" value="C:extracellular region"/>
    <property type="evidence" value="ECO:0007669"/>
    <property type="project" value="UniProtKB-SubCell"/>
</dbReference>
<proteinExistence type="predicted"/>
<feature type="domain" description="Single" evidence="4">
    <location>
        <begin position="34"/>
        <end position="102"/>
    </location>
</feature>
<keyword evidence="5" id="KW-1185">Reference proteome</keyword>
<gene>
    <name evidence="6" type="primary">LOC111604681</name>
</gene>
<keyword evidence="3" id="KW-0732">Signal</keyword>
<organism evidence="5 6">
    <name type="scientific">Drosophila hydei</name>
    <name type="common">Fruit fly</name>
    <dbReference type="NCBI Taxonomy" id="7224"/>
    <lineage>
        <taxon>Eukaryota</taxon>
        <taxon>Metazoa</taxon>
        <taxon>Ecdysozoa</taxon>
        <taxon>Arthropoda</taxon>
        <taxon>Hexapoda</taxon>
        <taxon>Insecta</taxon>
        <taxon>Pterygota</taxon>
        <taxon>Neoptera</taxon>
        <taxon>Endopterygota</taxon>
        <taxon>Diptera</taxon>
        <taxon>Brachycera</taxon>
        <taxon>Muscomorpha</taxon>
        <taxon>Ephydroidea</taxon>
        <taxon>Drosophilidae</taxon>
        <taxon>Drosophila</taxon>
    </lineage>
</organism>
<dbReference type="KEGG" id="dhe:111604681"/>
<protein>
    <submittedName>
        <fullName evidence="6">Uncharacterized protein LOC111604681</fullName>
    </submittedName>
</protein>
<dbReference type="OMA" id="LESQQLW"/>
<dbReference type="InterPro" id="IPR029277">
    <property type="entry name" value="SVWC_dom"/>
</dbReference>
<evidence type="ECO:0000259" key="4">
    <source>
        <dbReference type="SMART" id="SM01318"/>
    </source>
</evidence>
<dbReference type="GeneID" id="111604681"/>
<dbReference type="AlphaFoldDB" id="A0A6J1MHN6"/>
<evidence type="ECO:0000256" key="2">
    <source>
        <dbReference type="ARBA" id="ARBA00022525"/>
    </source>
</evidence>
<feature type="chain" id="PRO_5027036464" evidence="3">
    <location>
        <begin position="20"/>
        <end position="160"/>
    </location>
</feature>
<keyword evidence="2" id="KW-0964">Secreted</keyword>
<evidence type="ECO:0000256" key="3">
    <source>
        <dbReference type="SAM" id="SignalP"/>
    </source>
</evidence>
<evidence type="ECO:0000313" key="6">
    <source>
        <dbReference type="RefSeq" id="XP_023178617.2"/>
    </source>
</evidence>
<dbReference type="Pfam" id="PF15430">
    <property type="entry name" value="SVWC"/>
    <property type="match status" value="1"/>
</dbReference>
<dbReference type="Proteomes" id="UP000504633">
    <property type="component" value="Unplaced"/>
</dbReference>
<dbReference type="SMART" id="SM01318">
    <property type="entry name" value="SVWC"/>
    <property type="match status" value="1"/>
</dbReference>
<sequence length="160" mass="18048">MNSAKLLLIGFIFVAGSRAMPQFPSGYRYSTQYCRDTLTARQLYVGEVFTRPGQCVRVQCLGTLQLWEDTCKVPVGLKGDCHVLLPSETNLVYPKCCPLYECKTFTSNPEGELEQTNTYDHTGNLRKSHLTEVIVINKDRLGPNLREGPTVQPNVRKYSI</sequence>